<name>A0A9P4HYM4_9PEZI</name>
<dbReference type="Pfam" id="PF23216">
    <property type="entry name" value="WHD_CYT4"/>
    <property type="match status" value="1"/>
</dbReference>
<dbReference type="EMBL" id="ML978713">
    <property type="protein sequence ID" value="KAF2090239.1"/>
    <property type="molecule type" value="Genomic_DNA"/>
</dbReference>
<dbReference type="GO" id="GO:0000175">
    <property type="term" value="F:3'-5'-RNA exonuclease activity"/>
    <property type="evidence" value="ECO:0007669"/>
    <property type="project" value="TreeGrafter"/>
</dbReference>
<protein>
    <submittedName>
        <fullName evidence="3">RNB-domain-containing protein</fullName>
    </submittedName>
</protein>
<dbReference type="PANTHER" id="PTHR23355">
    <property type="entry name" value="RIBONUCLEASE"/>
    <property type="match status" value="1"/>
</dbReference>
<dbReference type="SUPFAM" id="SSF50249">
    <property type="entry name" value="Nucleic acid-binding proteins"/>
    <property type="match status" value="1"/>
</dbReference>
<dbReference type="InterPro" id="IPR050180">
    <property type="entry name" value="RNR_Ribonuclease"/>
</dbReference>
<gene>
    <name evidence="3" type="ORF">K490DRAFT_35565</name>
</gene>
<dbReference type="InterPro" id="IPR012340">
    <property type="entry name" value="NA-bd_OB-fold"/>
</dbReference>
<evidence type="ECO:0000313" key="3">
    <source>
        <dbReference type="EMBL" id="KAF2090239.1"/>
    </source>
</evidence>
<evidence type="ECO:0000313" key="4">
    <source>
        <dbReference type="Proteomes" id="UP000799776"/>
    </source>
</evidence>
<dbReference type="Proteomes" id="UP000799776">
    <property type="component" value="Unassembled WGS sequence"/>
</dbReference>
<dbReference type="InterPro" id="IPR056625">
    <property type="entry name" value="SH3_CYT4"/>
</dbReference>
<accession>A0A9P4HYM4</accession>
<dbReference type="GO" id="GO:0003723">
    <property type="term" value="F:RNA binding"/>
    <property type="evidence" value="ECO:0007669"/>
    <property type="project" value="InterPro"/>
</dbReference>
<evidence type="ECO:0000259" key="2">
    <source>
        <dbReference type="SMART" id="SM00955"/>
    </source>
</evidence>
<proteinExistence type="predicted"/>
<sequence length="951" mass="107503">MPIRSYLEDWQAKFGTPNVDYPNKLENPIYDSEQTVNEVGRITAPNDLKNPRVEESETEELARQRENDGPEDEVDTALFLKKGDLVEIGDSSHAEPTLGVFVRQFHLQTQVYTMHGKWMHVKTNRIQFVIPGFVDPTKIDPIIPHLPQTELTDTSSQELRDSGAMDVPREVGAPLVRALREFAEQTDVEYRKHAGVLETAHRRLAHESDLRFGTLGKIASSLLKNPEPSWQELYAVLVESFNKVADWVRDWQEKRATSVSSQSGKKATSMRATSPSSSTGSVYIDEFAQKARSLIQRNREMRGEPKPGRVGSSKVQRVPTRKEPAMKEIFSVEFSKSDQDIIRFMEAYCVSRIVRGAQWSALGALLLRAIGLYDDMLLDRTTGFLFLQEIGVIVPHENRLKFDPHLLLPTSQHSTQLILMSKALAQLNNEKFQAKDRMRDLRKDWGDLTCFCVDSQGAEEIDDGISLEQIPGSHDHWVHVHVANPTAFLGREHLISKMAAHLTETIYLPEKTYAMLPKWLTQNRLSIAPDRPVLTFSSRLSPDGGVVDIKIQPGLIRNVVSLTPLQLQHVTDKQGALQTAAEKYTILQVGKLPQHMKPELDESISASPMLTDSQMDQLRKLHTLARVRSSKRSAAGGLSYNQQKPDVSVINLLGAPGLPWSHPSRRYARHIEGDPVIRMKAPYSDTWFSAVKAGPDFMVREMMLLAGEVGAKWCRDRNIPIIYRGTIRRPGIMSSEEYEEKYLKPSMAETGYPSMAAGIQYLNTIGSAVASTTPHHHRILGTPQYAKLTSPLRRFGDMIIHWQIEAALRQEAALGRSLQSGDKLDFLPFSKHEIELVVTRLTPRERLITRTKSGGLQHWVAQTLFRAHYYGEYSLPATFEVLVYTIDHGYQVAGCMVKEYSADVIMEFGPELTEGVKIGDTWEARIDSVNPYVRIVKLKPVRLINRERDWN</sequence>
<dbReference type="InterPro" id="IPR001900">
    <property type="entry name" value="RNase_II/R"/>
</dbReference>
<feature type="region of interest" description="Disordered" evidence="1">
    <location>
        <begin position="299"/>
        <end position="318"/>
    </location>
</feature>
<comment type="caution">
    <text evidence="3">The sequence shown here is derived from an EMBL/GenBank/DDBJ whole genome shotgun (WGS) entry which is preliminary data.</text>
</comment>
<evidence type="ECO:0000256" key="1">
    <source>
        <dbReference type="SAM" id="MobiDB-lite"/>
    </source>
</evidence>
<dbReference type="GO" id="GO:0006402">
    <property type="term" value="P:mRNA catabolic process"/>
    <property type="evidence" value="ECO:0007669"/>
    <property type="project" value="TreeGrafter"/>
</dbReference>
<dbReference type="SMART" id="SM00955">
    <property type="entry name" value="RNB"/>
    <property type="match status" value="1"/>
</dbReference>
<dbReference type="OrthoDB" id="2285229at2759"/>
<dbReference type="GO" id="GO:0000932">
    <property type="term" value="C:P-body"/>
    <property type="evidence" value="ECO:0007669"/>
    <property type="project" value="TreeGrafter"/>
</dbReference>
<reference evidence="3" key="1">
    <citation type="journal article" date="2020" name="Stud. Mycol.">
        <title>101 Dothideomycetes genomes: a test case for predicting lifestyles and emergence of pathogens.</title>
        <authorList>
            <person name="Haridas S."/>
            <person name="Albert R."/>
            <person name="Binder M."/>
            <person name="Bloem J."/>
            <person name="Labutti K."/>
            <person name="Salamov A."/>
            <person name="Andreopoulos B."/>
            <person name="Baker S."/>
            <person name="Barry K."/>
            <person name="Bills G."/>
            <person name="Bluhm B."/>
            <person name="Cannon C."/>
            <person name="Castanera R."/>
            <person name="Culley D."/>
            <person name="Daum C."/>
            <person name="Ezra D."/>
            <person name="Gonzalez J."/>
            <person name="Henrissat B."/>
            <person name="Kuo A."/>
            <person name="Liang C."/>
            <person name="Lipzen A."/>
            <person name="Lutzoni F."/>
            <person name="Magnuson J."/>
            <person name="Mondo S."/>
            <person name="Nolan M."/>
            <person name="Ohm R."/>
            <person name="Pangilinan J."/>
            <person name="Park H.-J."/>
            <person name="Ramirez L."/>
            <person name="Alfaro M."/>
            <person name="Sun H."/>
            <person name="Tritt A."/>
            <person name="Yoshinaga Y."/>
            <person name="Zwiers L.-H."/>
            <person name="Turgeon B."/>
            <person name="Goodwin S."/>
            <person name="Spatafora J."/>
            <person name="Crous P."/>
            <person name="Grigoriev I."/>
        </authorList>
    </citation>
    <scope>NUCLEOTIDE SEQUENCE</scope>
    <source>
        <strain evidence="3">CBS 121410</strain>
    </source>
</reference>
<organism evidence="3 4">
    <name type="scientific">Saccharata proteae CBS 121410</name>
    <dbReference type="NCBI Taxonomy" id="1314787"/>
    <lineage>
        <taxon>Eukaryota</taxon>
        <taxon>Fungi</taxon>
        <taxon>Dikarya</taxon>
        <taxon>Ascomycota</taxon>
        <taxon>Pezizomycotina</taxon>
        <taxon>Dothideomycetes</taxon>
        <taxon>Dothideomycetes incertae sedis</taxon>
        <taxon>Botryosphaeriales</taxon>
        <taxon>Saccharataceae</taxon>
        <taxon>Saccharata</taxon>
    </lineage>
</organism>
<dbReference type="Pfam" id="PF25522">
    <property type="entry name" value="OB_cyt-4"/>
    <property type="match status" value="1"/>
</dbReference>
<dbReference type="PANTHER" id="PTHR23355:SF65">
    <property type="entry name" value="EXORIBONUCLEASE CYT-4, PUTATIVE (AFU_ORTHOLOGUE AFUA_7G01550)-RELATED"/>
    <property type="match status" value="1"/>
</dbReference>
<dbReference type="AlphaFoldDB" id="A0A9P4HYM4"/>
<keyword evidence="4" id="KW-1185">Reference proteome</keyword>
<dbReference type="InterPro" id="IPR056624">
    <property type="entry name" value="WH_CYT4"/>
</dbReference>
<feature type="region of interest" description="Disordered" evidence="1">
    <location>
        <begin position="258"/>
        <end position="277"/>
    </location>
</feature>
<dbReference type="InterPro" id="IPR057912">
    <property type="entry name" value="OB_CYT4_C"/>
</dbReference>
<dbReference type="Pfam" id="PF00773">
    <property type="entry name" value="RNB"/>
    <property type="match status" value="1"/>
</dbReference>
<feature type="domain" description="RNB" evidence="2">
    <location>
        <begin position="442"/>
        <end position="810"/>
    </location>
</feature>
<dbReference type="Pfam" id="PF23214">
    <property type="entry name" value="SH3_CYT4"/>
    <property type="match status" value="1"/>
</dbReference>